<protein>
    <submittedName>
        <fullName evidence="4">Uncharacterized membrane protein</fullName>
    </submittedName>
</protein>
<dbReference type="AlphaFoldDB" id="A0A1I0ZIF7"/>
<dbReference type="Pfam" id="PF07635">
    <property type="entry name" value="PSCyt1"/>
    <property type="match status" value="1"/>
</dbReference>
<dbReference type="SUPFAM" id="SSF52047">
    <property type="entry name" value="RNI-like"/>
    <property type="match status" value="1"/>
</dbReference>
<dbReference type="InterPro" id="IPR011429">
    <property type="entry name" value="Cyt_c_Planctomycete-type"/>
</dbReference>
<evidence type="ECO:0000256" key="1">
    <source>
        <dbReference type="SAM" id="Phobius"/>
    </source>
</evidence>
<dbReference type="PANTHER" id="PTHR35889">
    <property type="entry name" value="CYCLOINULO-OLIGOSACCHARIDE FRUCTANOTRANSFERASE-RELATED"/>
    <property type="match status" value="1"/>
</dbReference>
<dbReference type="STRING" id="237018.SAMN04489723_106111"/>
<sequence>MTQDIITFIGRFHPLWVHLPIGFLIIAVLLKGYVVLGKKPALHEAVSFALLLGTISALVAALLGFLLSRSGGYEGELLDIHLIAGWTTVLLAGIAWWVNKNEDKISKKLNYSILGFLILTLSVTGHFGGSLTHGEDYLTAYAPFSGMQDESKGRVLATMEEAEVFTDVIQPILRSKCQSCHRPGKSKGELNMVSYETLVKGGENGPVIISLDGEKSELIRRVTLPEDHDDFMPSEGKKPLTEEEIQWIRWWIEKGKADPEISILEADEDLIKWAKPRLNIFGAEKMLAVRIDTVQLMLLEKIGFRVRVLSQETGALDIVLPSEVATGQVSELLKTLLPIKDHIYWLSLAETGIQDSDLNLIAQFSNIQRLRIENNPISNAGISALKNLSRLEVLNLNGTMVSSSGLEALAEIKSLRSLFLWNTAVNPQDEWVIKLSSEKVKVVFGA</sequence>
<dbReference type="PANTHER" id="PTHR35889:SF3">
    <property type="entry name" value="F-BOX DOMAIN-CONTAINING PROTEIN"/>
    <property type="match status" value="1"/>
</dbReference>
<dbReference type="EMBL" id="FOKK01000006">
    <property type="protein sequence ID" value="SFB25301.1"/>
    <property type="molecule type" value="Genomic_DNA"/>
</dbReference>
<dbReference type="Gene3D" id="3.80.10.10">
    <property type="entry name" value="Ribonuclease Inhibitor"/>
    <property type="match status" value="1"/>
</dbReference>
<keyword evidence="5" id="KW-1185">Reference proteome</keyword>
<dbReference type="InterPro" id="IPR032675">
    <property type="entry name" value="LRR_dom_sf"/>
</dbReference>
<feature type="transmembrane region" description="Helical" evidence="1">
    <location>
        <begin position="111"/>
        <end position="129"/>
    </location>
</feature>
<gene>
    <name evidence="4" type="ORF">SAMN04489723_106111</name>
</gene>
<dbReference type="Pfam" id="PF09990">
    <property type="entry name" value="DUF2231"/>
    <property type="match status" value="1"/>
</dbReference>
<keyword evidence="1" id="KW-0812">Transmembrane</keyword>
<keyword evidence="1" id="KW-0472">Membrane</keyword>
<keyword evidence="1" id="KW-1133">Transmembrane helix</keyword>
<feature type="transmembrane region" description="Helical" evidence="1">
    <location>
        <begin position="48"/>
        <end position="68"/>
    </location>
</feature>
<evidence type="ECO:0000259" key="3">
    <source>
        <dbReference type="Pfam" id="PF09990"/>
    </source>
</evidence>
<dbReference type="OrthoDB" id="713772at2"/>
<feature type="domain" description="DUF2231" evidence="3">
    <location>
        <begin position="12"/>
        <end position="132"/>
    </location>
</feature>
<dbReference type="Proteomes" id="UP000198790">
    <property type="component" value="Unassembled WGS sequence"/>
</dbReference>
<dbReference type="InterPro" id="IPR019251">
    <property type="entry name" value="DUF2231_TM"/>
</dbReference>
<accession>A0A1I0ZIF7</accession>
<organism evidence="4 5">
    <name type="scientific">Algoriphagus aquimarinus</name>
    <dbReference type="NCBI Taxonomy" id="237018"/>
    <lineage>
        <taxon>Bacteria</taxon>
        <taxon>Pseudomonadati</taxon>
        <taxon>Bacteroidota</taxon>
        <taxon>Cytophagia</taxon>
        <taxon>Cytophagales</taxon>
        <taxon>Cyclobacteriaceae</taxon>
        <taxon>Algoriphagus</taxon>
    </lineage>
</organism>
<dbReference type="RefSeq" id="WP_092896738.1">
    <property type="nucleotide sequence ID" value="NZ_FOKK01000006.1"/>
</dbReference>
<reference evidence="4 5" key="1">
    <citation type="submission" date="2016-10" db="EMBL/GenBank/DDBJ databases">
        <authorList>
            <person name="de Groot N.N."/>
        </authorList>
    </citation>
    <scope>NUCLEOTIDE SEQUENCE [LARGE SCALE GENOMIC DNA]</scope>
    <source>
        <strain evidence="4 5">DSM 23399</strain>
    </source>
</reference>
<feature type="domain" description="Cytochrome C Planctomycete-type" evidence="2">
    <location>
        <begin position="177"/>
        <end position="234"/>
    </location>
</feature>
<evidence type="ECO:0000313" key="4">
    <source>
        <dbReference type="EMBL" id="SFB25301.1"/>
    </source>
</evidence>
<name>A0A1I0ZIF7_9BACT</name>
<feature type="transmembrane region" description="Helical" evidence="1">
    <location>
        <begin position="15"/>
        <end position="36"/>
    </location>
</feature>
<evidence type="ECO:0000313" key="5">
    <source>
        <dbReference type="Proteomes" id="UP000198790"/>
    </source>
</evidence>
<feature type="transmembrane region" description="Helical" evidence="1">
    <location>
        <begin position="80"/>
        <end position="99"/>
    </location>
</feature>
<proteinExistence type="predicted"/>
<evidence type="ECO:0000259" key="2">
    <source>
        <dbReference type="Pfam" id="PF07635"/>
    </source>
</evidence>